<dbReference type="InterPro" id="IPR009100">
    <property type="entry name" value="AcylCoA_DH/oxidase_NM_dom_sf"/>
</dbReference>
<dbReference type="InterPro" id="IPR037069">
    <property type="entry name" value="AcylCoA_DH/ox_N_sf"/>
</dbReference>
<dbReference type="Pfam" id="PF02770">
    <property type="entry name" value="Acyl-CoA_dh_M"/>
    <property type="match status" value="1"/>
</dbReference>
<evidence type="ECO:0000313" key="15">
    <source>
        <dbReference type="Proteomes" id="UP001501581"/>
    </source>
</evidence>
<keyword evidence="4 10" id="KW-0285">Flavoprotein</keyword>
<dbReference type="InterPro" id="IPR036250">
    <property type="entry name" value="AcylCo_DH-like_C"/>
</dbReference>
<dbReference type="SUPFAM" id="SSF47203">
    <property type="entry name" value="Acyl-CoA dehydrogenase C-terminal domain-like"/>
    <property type="match status" value="1"/>
</dbReference>
<accession>A0ABN1TWH1</accession>
<comment type="caution">
    <text evidence="14">The sequence shown here is derived from an EMBL/GenBank/DDBJ whole genome shotgun (WGS) entry which is preliminary data.</text>
</comment>
<dbReference type="Gene3D" id="2.40.110.10">
    <property type="entry name" value="Butyryl-CoA Dehydrogenase, subunit A, domain 2"/>
    <property type="match status" value="1"/>
</dbReference>
<dbReference type="PROSITE" id="PS00072">
    <property type="entry name" value="ACYL_COA_DH_1"/>
    <property type="match status" value="1"/>
</dbReference>
<feature type="domain" description="Acyl-CoA oxidase/dehydrogenase middle" evidence="12">
    <location>
        <begin position="126"/>
        <end position="221"/>
    </location>
</feature>
<dbReference type="Pfam" id="PF02771">
    <property type="entry name" value="Acyl-CoA_dh_N"/>
    <property type="match status" value="1"/>
</dbReference>
<reference evidence="14 15" key="1">
    <citation type="journal article" date="2019" name="Int. J. Syst. Evol. Microbiol.">
        <title>The Global Catalogue of Microorganisms (GCM) 10K type strain sequencing project: providing services to taxonomists for standard genome sequencing and annotation.</title>
        <authorList>
            <consortium name="The Broad Institute Genomics Platform"/>
            <consortium name="The Broad Institute Genome Sequencing Center for Infectious Disease"/>
            <person name="Wu L."/>
            <person name="Ma J."/>
        </authorList>
    </citation>
    <scope>NUCLEOTIDE SEQUENCE [LARGE SCALE GENOMIC DNA]</scope>
    <source>
        <strain evidence="14 15">JCM 13008</strain>
    </source>
</reference>
<evidence type="ECO:0000256" key="8">
    <source>
        <dbReference type="ARBA" id="ARBA00040394"/>
    </source>
</evidence>
<proteinExistence type="inferred from homology"/>
<gene>
    <name evidence="14" type="ORF">GCM10009668_26430</name>
</gene>
<dbReference type="SUPFAM" id="SSF56645">
    <property type="entry name" value="Acyl-CoA dehydrogenase NM domain-like"/>
    <property type="match status" value="1"/>
</dbReference>
<name>A0ABN1TWH1_9ACTN</name>
<keyword evidence="15" id="KW-1185">Reference proteome</keyword>
<sequence length="383" mass="41966">MNQPARPIFEAEHEDFRKTVRTFFEREVVPFHDQWEKDGIVPRDLWLKAGAAGLLCFDVDEAFGGAGVDDFRYNVVLSEEQTRAGTAGPGFSVHTDIIVPYLSSLATEEQKQRWLPGCVSGETITAIAMTEPGAGSDLQGIRTTAIDQGDHYLLNGSKTFISNGINADLVIVVARTNPDAGHQGISLLVVERGMEGFERGRNLEKVGLHAQDTAELSFTDVRVPKENLLGAEGSGFISLMMNLPQERLIIAAQAAAACDLMVEICLDYAKTREAFGKPIGKFQNTRFVIAEMATEARITRVFLDDCIAKHIKGELDATGASMAKYWATELQNKLVNQAVQLHGGYGYMLEYPVAKAYLDSRISTIYGGTTEIQKEIIGRSLGL</sequence>
<dbReference type="InterPro" id="IPR013786">
    <property type="entry name" value="AcylCoA_DH/ox_N"/>
</dbReference>
<keyword evidence="6 10" id="KW-0560">Oxidoreductase</keyword>
<protein>
    <recommendedName>
        <fullName evidence="8">Acyl-[acyl-carrier-protein] dehydrogenase MbtN</fullName>
    </recommendedName>
    <alternativeName>
        <fullName evidence="9">Mycobactin synthase protein N</fullName>
    </alternativeName>
</protein>
<dbReference type="InterPro" id="IPR046373">
    <property type="entry name" value="Acyl-CoA_Oxase/DH_mid-dom_sf"/>
</dbReference>
<dbReference type="PANTHER" id="PTHR48083:SF20">
    <property type="entry name" value="LONG-CHAIN SPECIFIC ACYL-COA DEHYDROGENASE, MITOCHONDRIAL"/>
    <property type="match status" value="1"/>
</dbReference>
<evidence type="ECO:0000256" key="7">
    <source>
        <dbReference type="ARBA" id="ARBA00037085"/>
    </source>
</evidence>
<feature type="domain" description="Acyl-CoA dehydrogenase/oxidase C-terminal" evidence="11">
    <location>
        <begin position="233"/>
        <end position="381"/>
    </location>
</feature>
<comment type="pathway">
    <text evidence="2">Siderophore biosynthesis; mycobactin biosynthesis.</text>
</comment>
<feature type="domain" description="Acyl-CoA dehydrogenase/oxidase N-terminal" evidence="13">
    <location>
        <begin position="11"/>
        <end position="122"/>
    </location>
</feature>
<dbReference type="Proteomes" id="UP001501581">
    <property type="component" value="Unassembled WGS sequence"/>
</dbReference>
<evidence type="ECO:0000259" key="12">
    <source>
        <dbReference type="Pfam" id="PF02770"/>
    </source>
</evidence>
<comment type="cofactor">
    <cofactor evidence="1 10">
        <name>FAD</name>
        <dbReference type="ChEBI" id="CHEBI:57692"/>
    </cofactor>
</comment>
<dbReference type="PANTHER" id="PTHR48083">
    <property type="entry name" value="MEDIUM-CHAIN SPECIFIC ACYL-COA DEHYDROGENASE, MITOCHONDRIAL-RELATED"/>
    <property type="match status" value="1"/>
</dbReference>
<dbReference type="EMBL" id="BAAALG010000011">
    <property type="protein sequence ID" value="GAA1105671.1"/>
    <property type="molecule type" value="Genomic_DNA"/>
</dbReference>
<dbReference type="Pfam" id="PF00441">
    <property type="entry name" value="Acyl-CoA_dh_1"/>
    <property type="match status" value="1"/>
</dbReference>
<dbReference type="InterPro" id="IPR050741">
    <property type="entry name" value="Acyl-CoA_dehydrogenase"/>
</dbReference>
<dbReference type="Gene3D" id="1.20.140.10">
    <property type="entry name" value="Butyryl-CoA Dehydrogenase, subunit A, domain 3"/>
    <property type="match status" value="1"/>
</dbReference>
<comment type="similarity">
    <text evidence="3 10">Belongs to the acyl-CoA dehydrogenase family.</text>
</comment>
<dbReference type="PROSITE" id="PS00073">
    <property type="entry name" value="ACYL_COA_DH_2"/>
    <property type="match status" value="1"/>
</dbReference>
<evidence type="ECO:0000259" key="11">
    <source>
        <dbReference type="Pfam" id="PF00441"/>
    </source>
</evidence>
<comment type="function">
    <text evidence="7">Catalyzes the dehydrogenation at the alpha-beta position of ACP-bound acyl chains. This results in the introduction of a double bond in the lipidic chain, which is further transferred to the epsilon-amino group of lysine residue in the mycobactin core by MbtK.</text>
</comment>
<evidence type="ECO:0000256" key="9">
    <source>
        <dbReference type="ARBA" id="ARBA00042660"/>
    </source>
</evidence>
<dbReference type="InterPro" id="IPR006089">
    <property type="entry name" value="Acyl-CoA_DH_CS"/>
</dbReference>
<evidence type="ECO:0000256" key="4">
    <source>
        <dbReference type="ARBA" id="ARBA00022630"/>
    </source>
</evidence>
<evidence type="ECO:0000256" key="5">
    <source>
        <dbReference type="ARBA" id="ARBA00022827"/>
    </source>
</evidence>
<evidence type="ECO:0000256" key="6">
    <source>
        <dbReference type="ARBA" id="ARBA00023002"/>
    </source>
</evidence>
<evidence type="ECO:0000256" key="1">
    <source>
        <dbReference type="ARBA" id="ARBA00001974"/>
    </source>
</evidence>
<dbReference type="Gene3D" id="1.10.540.10">
    <property type="entry name" value="Acyl-CoA dehydrogenase/oxidase, N-terminal domain"/>
    <property type="match status" value="1"/>
</dbReference>
<keyword evidence="5 10" id="KW-0274">FAD</keyword>
<dbReference type="InterPro" id="IPR009075">
    <property type="entry name" value="AcylCo_DH/oxidase_C"/>
</dbReference>
<evidence type="ECO:0000259" key="13">
    <source>
        <dbReference type="Pfam" id="PF02771"/>
    </source>
</evidence>
<evidence type="ECO:0000256" key="10">
    <source>
        <dbReference type="RuleBase" id="RU362125"/>
    </source>
</evidence>
<organism evidence="14 15">
    <name type="scientific">Nocardioides dubius</name>
    <dbReference type="NCBI Taxonomy" id="317019"/>
    <lineage>
        <taxon>Bacteria</taxon>
        <taxon>Bacillati</taxon>
        <taxon>Actinomycetota</taxon>
        <taxon>Actinomycetes</taxon>
        <taxon>Propionibacteriales</taxon>
        <taxon>Nocardioidaceae</taxon>
        <taxon>Nocardioides</taxon>
    </lineage>
</organism>
<evidence type="ECO:0000256" key="2">
    <source>
        <dbReference type="ARBA" id="ARBA00005102"/>
    </source>
</evidence>
<evidence type="ECO:0000313" key="14">
    <source>
        <dbReference type="EMBL" id="GAA1105671.1"/>
    </source>
</evidence>
<dbReference type="InterPro" id="IPR006091">
    <property type="entry name" value="Acyl-CoA_Oxase/DH_mid-dom"/>
</dbReference>
<dbReference type="RefSeq" id="WP_343995172.1">
    <property type="nucleotide sequence ID" value="NZ_BAAALG010000011.1"/>
</dbReference>
<evidence type="ECO:0000256" key="3">
    <source>
        <dbReference type="ARBA" id="ARBA00009347"/>
    </source>
</evidence>